<feature type="signal peptide" evidence="1">
    <location>
        <begin position="1"/>
        <end position="17"/>
    </location>
</feature>
<accession>A0A8S1ARW9</accession>
<dbReference type="Pfam" id="PF02221">
    <property type="entry name" value="E1_DerP2_DerF2"/>
    <property type="match status" value="1"/>
</dbReference>
<comment type="caution">
    <text evidence="3">The sequence shown here is derived from an EMBL/GenBank/DDBJ whole genome shotgun (WGS) entry which is preliminary data.</text>
</comment>
<organism evidence="3 4">
    <name type="scientific">Arctia plantaginis</name>
    <name type="common">Wood tiger moth</name>
    <name type="synonym">Phalaena plantaginis</name>
    <dbReference type="NCBI Taxonomy" id="874455"/>
    <lineage>
        <taxon>Eukaryota</taxon>
        <taxon>Metazoa</taxon>
        <taxon>Ecdysozoa</taxon>
        <taxon>Arthropoda</taxon>
        <taxon>Hexapoda</taxon>
        <taxon>Insecta</taxon>
        <taxon>Pterygota</taxon>
        <taxon>Neoptera</taxon>
        <taxon>Endopterygota</taxon>
        <taxon>Lepidoptera</taxon>
        <taxon>Glossata</taxon>
        <taxon>Ditrysia</taxon>
        <taxon>Noctuoidea</taxon>
        <taxon>Erebidae</taxon>
        <taxon>Arctiinae</taxon>
        <taxon>Arctia</taxon>
    </lineage>
</organism>
<evidence type="ECO:0000259" key="2">
    <source>
        <dbReference type="SMART" id="SM00737"/>
    </source>
</evidence>
<evidence type="ECO:0000313" key="4">
    <source>
        <dbReference type="Proteomes" id="UP000494256"/>
    </source>
</evidence>
<dbReference type="EMBL" id="CADEBD010000344">
    <property type="protein sequence ID" value="CAB3249211.1"/>
    <property type="molecule type" value="Genomic_DNA"/>
</dbReference>
<feature type="domain" description="MD-2-related lipid-recognition" evidence="2">
    <location>
        <begin position="21"/>
        <end position="143"/>
    </location>
</feature>
<dbReference type="AlphaFoldDB" id="A0A8S1ARW9"/>
<dbReference type="SUPFAM" id="SSF81296">
    <property type="entry name" value="E set domains"/>
    <property type="match status" value="1"/>
</dbReference>
<dbReference type="Gene3D" id="2.60.40.770">
    <property type="match status" value="1"/>
</dbReference>
<dbReference type="InterPro" id="IPR003172">
    <property type="entry name" value="ML_dom"/>
</dbReference>
<dbReference type="Proteomes" id="UP000494256">
    <property type="component" value="Unassembled WGS sequence"/>
</dbReference>
<reference evidence="3 4" key="1">
    <citation type="submission" date="2020-04" db="EMBL/GenBank/DDBJ databases">
        <authorList>
            <person name="Wallbank WR R."/>
            <person name="Pardo Diaz C."/>
            <person name="Kozak K."/>
            <person name="Martin S."/>
            <person name="Jiggins C."/>
            <person name="Moest M."/>
            <person name="Warren A I."/>
            <person name="Byers J.R.P. K."/>
            <person name="Montejo-Kovacevich G."/>
            <person name="Yen C E."/>
        </authorList>
    </citation>
    <scope>NUCLEOTIDE SEQUENCE [LARGE SCALE GENOMIC DNA]</scope>
</reference>
<sequence>MYLVCVLLQAIFVAVSASVLFQDCGSAYDLRTVNIEGCTMRPPCYVTVGEDVKVNLQFSAGGYFMSRNLDQNVVIDINHLYLPTNVTPERCEIEDCPVEMGAFTSFTSIMSVPTRVQLNQRGFLRWRIRNEEGRLVLCYTVLVQTQSPLQKLIRRNLLHSLNNAEPNAELKQSNFTTDVFI</sequence>
<name>A0A8S1ARW9_ARCPL</name>
<proteinExistence type="predicted"/>
<dbReference type="InterPro" id="IPR014756">
    <property type="entry name" value="Ig_E-set"/>
</dbReference>
<feature type="chain" id="PRO_5035782757" description="MD-2-related lipid-recognition domain-containing protein" evidence="1">
    <location>
        <begin position="18"/>
        <end position="181"/>
    </location>
</feature>
<dbReference type="OrthoDB" id="443318at2759"/>
<dbReference type="SMART" id="SM00737">
    <property type="entry name" value="ML"/>
    <property type="match status" value="1"/>
</dbReference>
<evidence type="ECO:0000256" key="1">
    <source>
        <dbReference type="SAM" id="SignalP"/>
    </source>
</evidence>
<gene>
    <name evidence="3" type="ORF">APLA_LOCUS12733</name>
</gene>
<evidence type="ECO:0000313" key="3">
    <source>
        <dbReference type="EMBL" id="CAB3249211.1"/>
    </source>
</evidence>
<keyword evidence="1" id="KW-0732">Signal</keyword>
<protein>
    <recommendedName>
        <fullName evidence="2">MD-2-related lipid-recognition domain-containing protein</fullName>
    </recommendedName>
</protein>